<evidence type="ECO:0000313" key="4">
    <source>
        <dbReference type="EMBL" id="WTS11370.1"/>
    </source>
</evidence>
<dbReference type="CDD" id="cd04301">
    <property type="entry name" value="NAT_SF"/>
    <property type="match status" value="1"/>
</dbReference>
<dbReference type="Gene3D" id="3.40.630.30">
    <property type="match status" value="1"/>
</dbReference>
<sequence>MPGHVSVTGTSGPGYSSPAIIKQYQSKKKGRTMSPRLRVAGPDDAEKVAMLHADSWRRNYRGAYADSYLDGDILTDRLAVWSSRLAAPAKGMTVIAEDQAGLAGFVHVVFDDDDRWGSLIDNLHVSHDRQRTGVGRVLLARAGESIAGQATGKSMYLWVQEQNTSAQQFYRAMNGTCVEKAPISPPGGVPSRLNGTPNKLRFTWPDTFTLACTTGH</sequence>
<dbReference type="InterPro" id="IPR016181">
    <property type="entry name" value="Acyl_CoA_acyltransferase"/>
</dbReference>
<dbReference type="InterPro" id="IPR000182">
    <property type="entry name" value="GNAT_dom"/>
</dbReference>
<dbReference type="AlphaFoldDB" id="A0AAU1U0H6"/>
<dbReference type="GO" id="GO:0016747">
    <property type="term" value="F:acyltransferase activity, transferring groups other than amino-acyl groups"/>
    <property type="evidence" value="ECO:0007669"/>
    <property type="project" value="InterPro"/>
</dbReference>
<proteinExistence type="predicted"/>
<dbReference type="PANTHER" id="PTHR43877">
    <property type="entry name" value="AMINOALKYLPHOSPHONATE N-ACETYLTRANSFERASE-RELATED-RELATED"/>
    <property type="match status" value="1"/>
</dbReference>
<dbReference type="SUPFAM" id="SSF55729">
    <property type="entry name" value="Acyl-CoA N-acyltransferases (Nat)"/>
    <property type="match status" value="1"/>
</dbReference>
<keyword evidence="2" id="KW-0012">Acyltransferase</keyword>
<dbReference type="PROSITE" id="PS51186">
    <property type="entry name" value="GNAT"/>
    <property type="match status" value="1"/>
</dbReference>
<dbReference type="InterPro" id="IPR050832">
    <property type="entry name" value="Bact_Acetyltransf"/>
</dbReference>
<protein>
    <submittedName>
        <fullName evidence="4">GNAT family N-acetyltransferase</fullName>
    </submittedName>
</protein>
<dbReference type="PANTHER" id="PTHR43877:SF1">
    <property type="entry name" value="ACETYLTRANSFERASE"/>
    <property type="match status" value="1"/>
</dbReference>
<keyword evidence="1" id="KW-0808">Transferase</keyword>
<organism evidence="4">
    <name type="scientific">Streptomyces sp. NBC_00119</name>
    <dbReference type="NCBI Taxonomy" id="2975659"/>
    <lineage>
        <taxon>Bacteria</taxon>
        <taxon>Bacillati</taxon>
        <taxon>Actinomycetota</taxon>
        <taxon>Actinomycetes</taxon>
        <taxon>Kitasatosporales</taxon>
        <taxon>Streptomycetaceae</taxon>
        <taxon>Streptomyces</taxon>
    </lineage>
</organism>
<dbReference type="Pfam" id="PF00583">
    <property type="entry name" value="Acetyltransf_1"/>
    <property type="match status" value="1"/>
</dbReference>
<gene>
    <name evidence="4" type="ORF">OHU69_10010</name>
</gene>
<dbReference type="EMBL" id="CP108195">
    <property type="protein sequence ID" value="WTS11370.1"/>
    <property type="molecule type" value="Genomic_DNA"/>
</dbReference>
<evidence type="ECO:0000256" key="1">
    <source>
        <dbReference type="ARBA" id="ARBA00022679"/>
    </source>
</evidence>
<feature type="domain" description="N-acetyltransferase" evidence="3">
    <location>
        <begin position="35"/>
        <end position="203"/>
    </location>
</feature>
<name>A0AAU1U0H6_9ACTN</name>
<accession>A0AAU1U0H6</accession>
<evidence type="ECO:0000259" key="3">
    <source>
        <dbReference type="PROSITE" id="PS51186"/>
    </source>
</evidence>
<reference evidence="4" key="1">
    <citation type="submission" date="2022-10" db="EMBL/GenBank/DDBJ databases">
        <title>The complete genomes of actinobacterial strains from the NBC collection.</title>
        <authorList>
            <person name="Joergensen T.S."/>
            <person name="Alvarez Arevalo M."/>
            <person name="Sterndorff E.B."/>
            <person name="Faurdal D."/>
            <person name="Vuksanovic O."/>
            <person name="Mourched A.-S."/>
            <person name="Charusanti P."/>
            <person name="Shaw S."/>
            <person name="Blin K."/>
            <person name="Weber T."/>
        </authorList>
    </citation>
    <scope>NUCLEOTIDE SEQUENCE</scope>
    <source>
        <strain evidence="4">NBC_00119</strain>
    </source>
</reference>
<evidence type="ECO:0000256" key="2">
    <source>
        <dbReference type="ARBA" id="ARBA00023315"/>
    </source>
</evidence>